<evidence type="ECO:0000313" key="3">
    <source>
        <dbReference type="EMBL" id="PAL26287.1"/>
    </source>
</evidence>
<evidence type="ECO:0000259" key="2">
    <source>
        <dbReference type="Pfam" id="PF12804"/>
    </source>
</evidence>
<dbReference type="InterPro" id="IPR025877">
    <property type="entry name" value="MobA-like_NTP_Trfase"/>
</dbReference>
<dbReference type="OrthoDB" id="159246at2"/>
<comment type="caution">
    <text evidence="3">The sequence shown here is derived from an EMBL/GenBank/DDBJ whole genome shotgun (WGS) entry which is preliminary data.</text>
</comment>
<protein>
    <recommendedName>
        <fullName evidence="2">MobA-like NTP transferase domain-containing protein</fullName>
    </recommendedName>
</protein>
<evidence type="ECO:0000256" key="1">
    <source>
        <dbReference type="ARBA" id="ARBA00022842"/>
    </source>
</evidence>
<dbReference type="RefSeq" id="WP_095351321.1">
    <property type="nucleotide sequence ID" value="NZ_NDFO01000005.1"/>
</dbReference>
<keyword evidence="4" id="KW-1185">Reference proteome</keyword>
<sequence length="276" mass="29462">MTMPPAVTALVLAGTRPGKPDPVAIAGGVSHKALLPIDGVPMVVRVVRALQAVPAITRVVVCLEDSAILQGLLPSSVQVIPSKPEGPSASVLDSLARFGTPLLVTTADNALLQPEWVEELLKAPSSQTDIAVGVATQASIQQAVPQTKRTYIRLTDMVFSGCNLFYFKTSVSARVADLWRTVEKNRKRPLRVAWTLGLGILLRAITGRLSTQALYARIYKLTSARAELLPLSDGRAAVDVDKEADIVLAQKLAPELTRQYGHFQDSAPASARNTAG</sequence>
<dbReference type="STRING" id="1231343.Absy_003_011"/>
<dbReference type="Gene3D" id="3.90.550.10">
    <property type="entry name" value="Spore Coat Polysaccharide Biosynthesis Protein SpsA, Chain A"/>
    <property type="match status" value="1"/>
</dbReference>
<feature type="domain" description="MobA-like NTP transferase" evidence="2">
    <location>
        <begin position="27"/>
        <end position="137"/>
    </location>
</feature>
<evidence type="ECO:0000313" key="4">
    <source>
        <dbReference type="Proteomes" id="UP000216033"/>
    </source>
</evidence>
<dbReference type="GO" id="GO:0016779">
    <property type="term" value="F:nucleotidyltransferase activity"/>
    <property type="evidence" value="ECO:0007669"/>
    <property type="project" value="UniProtKB-ARBA"/>
</dbReference>
<organism evidence="3 4">
    <name type="scientific">Acetobacter syzygii</name>
    <dbReference type="NCBI Taxonomy" id="146476"/>
    <lineage>
        <taxon>Bacteria</taxon>
        <taxon>Pseudomonadati</taxon>
        <taxon>Pseudomonadota</taxon>
        <taxon>Alphaproteobacteria</taxon>
        <taxon>Acetobacterales</taxon>
        <taxon>Acetobacteraceae</taxon>
        <taxon>Acetobacter</taxon>
    </lineage>
</organism>
<dbReference type="InterPro" id="IPR029044">
    <property type="entry name" value="Nucleotide-diphossugar_trans"/>
</dbReference>
<dbReference type="EMBL" id="NDFP01000005">
    <property type="protein sequence ID" value="PAL26287.1"/>
    <property type="molecule type" value="Genomic_DNA"/>
</dbReference>
<dbReference type="Pfam" id="PF12804">
    <property type="entry name" value="NTP_transf_3"/>
    <property type="match status" value="1"/>
</dbReference>
<dbReference type="Proteomes" id="UP000216033">
    <property type="component" value="Unassembled WGS sequence"/>
</dbReference>
<name>A0A270BMQ1_9PROT</name>
<reference evidence="3 4" key="1">
    <citation type="submission" date="2017-04" db="EMBL/GenBank/DDBJ databases">
        <title>Kefir bacterial isolates.</title>
        <authorList>
            <person name="Kim Y."/>
            <person name="Blasche S."/>
            <person name="Patil K.R."/>
        </authorList>
    </citation>
    <scope>NUCLEOTIDE SEQUENCE [LARGE SCALE GENOMIC DNA]</scope>
    <source>
        <strain evidence="3 4">KR-2</strain>
    </source>
</reference>
<dbReference type="SUPFAM" id="SSF53448">
    <property type="entry name" value="Nucleotide-diphospho-sugar transferases"/>
    <property type="match status" value="1"/>
</dbReference>
<accession>A0A270BMQ1</accession>
<dbReference type="AlphaFoldDB" id="A0A270BMQ1"/>
<keyword evidence="1" id="KW-0460">Magnesium</keyword>
<gene>
    <name evidence="3" type="ORF">B9K05_07315</name>
</gene>
<proteinExistence type="predicted"/>